<sequence length="63" mass="7606">MKFLGYQLLAIGVIWIGMAVFFSEMDQFSKIIFYVVTSWFLFLIVLFVKQLVKRRRNDDRNPR</sequence>
<accession>A0ABV9DFF6</accession>
<evidence type="ECO:0000313" key="2">
    <source>
        <dbReference type="EMBL" id="MFC4556778.1"/>
    </source>
</evidence>
<feature type="transmembrane region" description="Helical" evidence="1">
    <location>
        <begin position="31"/>
        <end position="52"/>
    </location>
</feature>
<evidence type="ECO:0000256" key="1">
    <source>
        <dbReference type="SAM" id="Phobius"/>
    </source>
</evidence>
<keyword evidence="1" id="KW-0472">Membrane</keyword>
<feature type="transmembrane region" description="Helical" evidence="1">
    <location>
        <begin position="7"/>
        <end position="25"/>
    </location>
</feature>
<evidence type="ECO:0000313" key="3">
    <source>
        <dbReference type="Proteomes" id="UP001595989"/>
    </source>
</evidence>
<dbReference type="Proteomes" id="UP001595989">
    <property type="component" value="Unassembled WGS sequence"/>
</dbReference>
<protein>
    <submittedName>
        <fullName evidence="2">Uncharacterized protein</fullName>
    </submittedName>
</protein>
<keyword evidence="1" id="KW-1133">Transmembrane helix</keyword>
<name>A0ABV9DFF6_9BACI</name>
<dbReference type="EMBL" id="JBHSFU010000002">
    <property type="protein sequence ID" value="MFC4556778.1"/>
    <property type="molecule type" value="Genomic_DNA"/>
</dbReference>
<dbReference type="RefSeq" id="WP_390292708.1">
    <property type="nucleotide sequence ID" value="NZ_JBHSFU010000002.1"/>
</dbReference>
<comment type="caution">
    <text evidence="2">The sequence shown here is derived from an EMBL/GenBank/DDBJ whole genome shotgun (WGS) entry which is preliminary data.</text>
</comment>
<reference evidence="3" key="1">
    <citation type="journal article" date="2019" name="Int. J. Syst. Evol. Microbiol.">
        <title>The Global Catalogue of Microorganisms (GCM) 10K type strain sequencing project: providing services to taxonomists for standard genome sequencing and annotation.</title>
        <authorList>
            <consortium name="The Broad Institute Genomics Platform"/>
            <consortium name="The Broad Institute Genome Sequencing Center for Infectious Disease"/>
            <person name="Wu L."/>
            <person name="Ma J."/>
        </authorList>
    </citation>
    <scope>NUCLEOTIDE SEQUENCE [LARGE SCALE GENOMIC DNA]</scope>
    <source>
        <strain evidence="3">CGMCC 4.7426</strain>
    </source>
</reference>
<proteinExistence type="predicted"/>
<gene>
    <name evidence="2" type="ORF">ACFO3D_00980</name>
</gene>
<keyword evidence="3" id="KW-1185">Reference proteome</keyword>
<organism evidence="2 3">
    <name type="scientific">Virgibacillus kekensis</name>
    <dbReference type="NCBI Taxonomy" id="202261"/>
    <lineage>
        <taxon>Bacteria</taxon>
        <taxon>Bacillati</taxon>
        <taxon>Bacillota</taxon>
        <taxon>Bacilli</taxon>
        <taxon>Bacillales</taxon>
        <taxon>Bacillaceae</taxon>
        <taxon>Virgibacillus</taxon>
    </lineage>
</organism>
<keyword evidence="1" id="KW-0812">Transmembrane</keyword>